<dbReference type="Proteomes" id="UP000015105">
    <property type="component" value="Chromosome 2D"/>
</dbReference>
<reference evidence="1" key="5">
    <citation type="journal article" date="2021" name="G3 (Bethesda)">
        <title>Aegilops tauschii genome assembly Aet v5.0 features greater sequence contiguity and improved annotation.</title>
        <authorList>
            <person name="Wang L."/>
            <person name="Zhu T."/>
            <person name="Rodriguez J.C."/>
            <person name="Deal K.R."/>
            <person name="Dubcovsky J."/>
            <person name="McGuire P.E."/>
            <person name="Lux T."/>
            <person name="Spannagl M."/>
            <person name="Mayer K.F.X."/>
            <person name="Baldrich P."/>
            <person name="Meyers B.C."/>
            <person name="Huo N."/>
            <person name="Gu Y.Q."/>
            <person name="Zhou H."/>
            <person name="Devos K.M."/>
            <person name="Bennetzen J.L."/>
            <person name="Unver T."/>
            <person name="Budak H."/>
            <person name="Gulick P.J."/>
            <person name="Galiba G."/>
            <person name="Kalapos B."/>
            <person name="Nelson D.R."/>
            <person name="Li P."/>
            <person name="You F.M."/>
            <person name="Luo M.C."/>
            <person name="Dvorak J."/>
        </authorList>
    </citation>
    <scope>NUCLEOTIDE SEQUENCE [LARGE SCALE GENOMIC DNA]</scope>
    <source>
        <strain evidence="1">cv. AL8/78</strain>
    </source>
</reference>
<dbReference type="Gramene" id="AET2Gv21179900.2">
    <property type="protein sequence ID" value="AET2Gv21179900.2"/>
    <property type="gene ID" value="AET2Gv21179900"/>
</dbReference>
<reference evidence="1" key="3">
    <citation type="journal article" date="2017" name="Nature">
        <title>Genome sequence of the progenitor of the wheat D genome Aegilops tauschii.</title>
        <authorList>
            <person name="Luo M.C."/>
            <person name="Gu Y.Q."/>
            <person name="Puiu D."/>
            <person name="Wang H."/>
            <person name="Twardziok S.O."/>
            <person name="Deal K.R."/>
            <person name="Huo N."/>
            <person name="Zhu T."/>
            <person name="Wang L."/>
            <person name="Wang Y."/>
            <person name="McGuire P.E."/>
            <person name="Liu S."/>
            <person name="Long H."/>
            <person name="Ramasamy R.K."/>
            <person name="Rodriguez J.C."/>
            <person name="Van S.L."/>
            <person name="Yuan L."/>
            <person name="Wang Z."/>
            <person name="Xia Z."/>
            <person name="Xiao L."/>
            <person name="Anderson O.D."/>
            <person name="Ouyang S."/>
            <person name="Liang Y."/>
            <person name="Zimin A.V."/>
            <person name="Pertea G."/>
            <person name="Qi P."/>
            <person name="Bennetzen J.L."/>
            <person name="Dai X."/>
            <person name="Dawson M.W."/>
            <person name="Muller H.G."/>
            <person name="Kugler K."/>
            <person name="Rivarola-Duarte L."/>
            <person name="Spannagl M."/>
            <person name="Mayer K.F.X."/>
            <person name="Lu F.H."/>
            <person name="Bevan M.W."/>
            <person name="Leroy P."/>
            <person name="Li P."/>
            <person name="You F.M."/>
            <person name="Sun Q."/>
            <person name="Liu Z."/>
            <person name="Lyons E."/>
            <person name="Wicker T."/>
            <person name="Salzberg S.L."/>
            <person name="Devos K.M."/>
            <person name="Dvorak J."/>
        </authorList>
    </citation>
    <scope>NUCLEOTIDE SEQUENCE [LARGE SCALE GENOMIC DNA]</scope>
    <source>
        <strain evidence="1">cv. AL8/78</strain>
    </source>
</reference>
<reference evidence="1" key="4">
    <citation type="submission" date="2019-03" db="UniProtKB">
        <authorList>
            <consortium name="EnsemblPlants"/>
        </authorList>
    </citation>
    <scope>IDENTIFICATION</scope>
</reference>
<dbReference type="SUPFAM" id="SSF51197">
    <property type="entry name" value="Clavaminate synthase-like"/>
    <property type="match status" value="1"/>
</dbReference>
<accession>A0A453DC28</accession>
<protein>
    <submittedName>
        <fullName evidence="1">Uncharacterized protein</fullName>
    </submittedName>
</protein>
<dbReference type="EnsemblPlants" id="AET2Gv21179900.2">
    <property type="protein sequence ID" value="AET2Gv21179900.2"/>
    <property type="gene ID" value="AET2Gv21179900"/>
</dbReference>
<name>A0A453DC28_AEGTS</name>
<keyword evidence="2" id="KW-1185">Reference proteome</keyword>
<reference evidence="2" key="1">
    <citation type="journal article" date="2014" name="Science">
        <title>Ancient hybridizations among the ancestral genomes of bread wheat.</title>
        <authorList>
            <consortium name="International Wheat Genome Sequencing Consortium,"/>
            <person name="Marcussen T."/>
            <person name="Sandve S.R."/>
            <person name="Heier L."/>
            <person name="Spannagl M."/>
            <person name="Pfeifer M."/>
            <person name="Jakobsen K.S."/>
            <person name="Wulff B.B."/>
            <person name="Steuernagel B."/>
            <person name="Mayer K.F."/>
            <person name="Olsen O.A."/>
        </authorList>
    </citation>
    <scope>NUCLEOTIDE SEQUENCE [LARGE SCALE GENOMIC DNA]</scope>
    <source>
        <strain evidence="2">cv. AL8/78</strain>
    </source>
</reference>
<dbReference type="AlphaFoldDB" id="A0A453DC28"/>
<reference evidence="2" key="2">
    <citation type="journal article" date="2017" name="Nat. Plants">
        <title>The Aegilops tauschii genome reveals multiple impacts of transposons.</title>
        <authorList>
            <person name="Zhao G."/>
            <person name="Zou C."/>
            <person name="Li K."/>
            <person name="Wang K."/>
            <person name="Li T."/>
            <person name="Gao L."/>
            <person name="Zhang X."/>
            <person name="Wang H."/>
            <person name="Yang Z."/>
            <person name="Liu X."/>
            <person name="Jiang W."/>
            <person name="Mao L."/>
            <person name="Kong X."/>
            <person name="Jiao Y."/>
            <person name="Jia J."/>
        </authorList>
    </citation>
    <scope>NUCLEOTIDE SEQUENCE [LARGE SCALE GENOMIC DNA]</scope>
    <source>
        <strain evidence="2">cv. AL8/78</strain>
    </source>
</reference>
<organism evidence="1 2">
    <name type="scientific">Aegilops tauschii subsp. strangulata</name>
    <name type="common">Goatgrass</name>
    <dbReference type="NCBI Taxonomy" id="200361"/>
    <lineage>
        <taxon>Eukaryota</taxon>
        <taxon>Viridiplantae</taxon>
        <taxon>Streptophyta</taxon>
        <taxon>Embryophyta</taxon>
        <taxon>Tracheophyta</taxon>
        <taxon>Spermatophyta</taxon>
        <taxon>Magnoliopsida</taxon>
        <taxon>Liliopsida</taxon>
        <taxon>Poales</taxon>
        <taxon>Poaceae</taxon>
        <taxon>BOP clade</taxon>
        <taxon>Pooideae</taxon>
        <taxon>Triticodae</taxon>
        <taxon>Triticeae</taxon>
        <taxon>Triticinae</taxon>
        <taxon>Aegilops</taxon>
    </lineage>
</organism>
<evidence type="ECO:0000313" key="1">
    <source>
        <dbReference type="EnsemblPlants" id="AET2Gv21179900.2"/>
    </source>
</evidence>
<sequence length="88" mass="9946">DLHPPPMPVINLGHLNLDPAIRACVVEDITKACRDLGYFQVYSLITLPRLRVFFFSAFALACIFSKLQWITLPLVSTMLTTEDDHTGR</sequence>
<proteinExistence type="predicted"/>
<evidence type="ECO:0000313" key="2">
    <source>
        <dbReference type="Proteomes" id="UP000015105"/>
    </source>
</evidence>